<dbReference type="SUPFAM" id="SSF46785">
    <property type="entry name" value="Winged helix' DNA-binding domain"/>
    <property type="match status" value="1"/>
</dbReference>
<dbReference type="EMBL" id="FMTS01000002">
    <property type="protein sequence ID" value="SCW54280.1"/>
    <property type="molecule type" value="Genomic_DNA"/>
</dbReference>
<keyword evidence="2 5" id="KW-0238">DNA-binding</keyword>
<dbReference type="PRINTS" id="PR00778">
    <property type="entry name" value="HTHARSR"/>
</dbReference>
<dbReference type="Proteomes" id="UP000199150">
    <property type="component" value="Unassembled WGS sequence"/>
</dbReference>
<protein>
    <submittedName>
        <fullName evidence="5">DNA-binding transcriptional regulator, ArsR family</fullName>
    </submittedName>
</protein>
<dbReference type="Gene3D" id="1.10.10.10">
    <property type="entry name" value="Winged helix-like DNA-binding domain superfamily/Winged helix DNA-binding domain"/>
    <property type="match status" value="1"/>
</dbReference>
<dbReference type="Pfam" id="PF12840">
    <property type="entry name" value="HTH_20"/>
    <property type="match status" value="1"/>
</dbReference>
<organism evidence="5 6">
    <name type="scientific">Asticcacaulis taihuensis</name>
    <dbReference type="NCBI Taxonomy" id="260084"/>
    <lineage>
        <taxon>Bacteria</taxon>
        <taxon>Pseudomonadati</taxon>
        <taxon>Pseudomonadota</taxon>
        <taxon>Alphaproteobacteria</taxon>
        <taxon>Caulobacterales</taxon>
        <taxon>Caulobacteraceae</taxon>
        <taxon>Asticcacaulis</taxon>
    </lineage>
</organism>
<evidence type="ECO:0000313" key="5">
    <source>
        <dbReference type="EMBL" id="SCW54280.1"/>
    </source>
</evidence>
<dbReference type="OrthoDB" id="9804742at2"/>
<evidence type="ECO:0000256" key="3">
    <source>
        <dbReference type="ARBA" id="ARBA00023163"/>
    </source>
</evidence>
<name>A0A1G4RC31_9CAUL</name>
<dbReference type="InterPro" id="IPR011991">
    <property type="entry name" value="ArsR-like_HTH"/>
</dbReference>
<dbReference type="PANTHER" id="PTHR43132">
    <property type="entry name" value="ARSENICAL RESISTANCE OPERON REPRESSOR ARSR-RELATED"/>
    <property type="match status" value="1"/>
</dbReference>
<dbReference type="AlphaFoldDB" id="A0A1G4RC31"/>
<sequence length="120" mass="12801">MISEDAVVNLFALAHPGRLNVFRTIVKAGPEGMAAGKIAAANTIPANTASTHLSILTGAGLLTAYRDGRSIIYRANFTHYAELMSFLLDEVTENNAEAGTALRAWFKDHPAAELSARTEA</sequence>
<dbReference type="STRING" id="260084.SAMN02927928_1764"/>
<evidence type="ECO:0000313" key="6">
    <source>
        <dbReference type="Proteomes" id="UP000199150"/>
    </source>
</evidence>
<dbReference type="InterPro" id="IPR036390">
    <property type="entry name" value="WH_DNA-bd_sf"/>
</dbReference>
<evidence type="ECO:0000259" key="4">
    <source>
        <dbReference type="PROSITE" id="PS50987"/>
    </source>
</evidence>
<accession>A0A1G4RC31</accession>
<feature type="domain" description="HTH arsR-type" evidence="4">
    <location>
        <begin position="1"/>
        <end position="95"/>
    </location>
</feature>
<keyword evidence="6" id="KW-1185">Reference proteome</keyword>
<keyword evidence="1" id="KW-0805">Transcription regulation</keyword>
<dbReference type="GO" id="GO:0003700">
    <property type="term" value="F:DNA-binding transcription factor activity"/>
    <property type="evidence" value="ECO:0007669"/>
    <property type="project" value="InterPro"/>
</dbReference>
<evidence type="ECO:0000256" key="2">
    <source>
        <dbReference type="ARBA" id="ARBA00023125"/>
    </source>
</evidence>
<dbReference type="InterPro" id="IPR001845">
    <property type="entry name" value="HTH_ArsR_DNA-bd_dom"/>
</dbReference>
<dbReference type="PANTHER" id="PTHR43132:SF2">
    <property type="entry name" value="ARSENICAL RESISTANCE OPERON REPRESSOR ARSR-RELATED"/>
    <property type="match status" value="1"/>
</dbReference>
<dbReference type="InterPro" id="IPR036388">
    <property type="entry name" value="WH-like_DNA-bd_sf"/>
</dbReference>
<dbReference type="RefSeq" id="WP_090646577.1">
    <property type="nucleotide sequence ID" value="NZ_CBCRYE010000004.1"/>
</dbReference>
<dbReference type="InterPro" id="IPR051011">
    <property type="entry name" value="Metal_resp_trans_reg"/>
</dbReference>
<reference evidence="6" key="1">
    <citation type="submission" date="2016-10" db="EMBL/GenBank/DDBJ databases">
        <authorList>
            <person name="Varghese N."/>
            <person name="Submissions S."/>
        </authorList>
    </citation>
    <scope>NUCLEOTIDE SEQUENCE [LARGE SCALE GENOMIC DNA]</scope>
    <source>
        <strain evidence="6">CGMCC 1.3431</strain>
    </source>
</reference>
<dbReference type="SMART" id="SM00418">
    <property type="entry name" value="HTH_ARSR"/>
    <property type="match status" value="1"/>
</dbReference>
<keyword evidence="3" id="KW-0804">Transcription</keyword>
<dbReference type="CDD" id="cd00090">
    <property type="entry name" value="HTH_ARSR"/>
    <property type="match status" value="1"/>
</dbReference>
<proteinExistence type="predicted"/>
<dbReference type="PROSITE" id="PS50987">
    <property type="entry name" value="HTH_ARSR_2"/>
    <property type="match status" value="1"/>
</dbReference>
<gene>
    <name evidence="5" type="ORF">SAMN02927928_1764</name>
</gene>
<dbReference type="GO" id="GO:0003677">
    <property type="term" value="F:DNA binding"/>
    <property type="evidence" value="ECO:0007669"/>
    <property type="project" value="UniProtKB-KW"/>
</dbReference>
<evidence type="ECO:0000256" key="1">
    <source>
        <dbReference type="ARBA" id="ARBA00023015"/>
    </source>
</evidence>